<dbReference type="AlphaFoldDB" id="A0AA37CIM2"/>
<name>A0AA37CIM2_AQUAC</name>
<evidence type="ECO:0000313" key="1">
    <source>
        <dbReference type="EMBL" id="GIZ90833.1"/>
    </source>
</evidence>
<reference evidence="1 4" key="1">
    <citation type="submission" date="2021-07" db="EMBL/GenBank/DDBJ databases">
        <title>Whole genome sequencing of carbapenem-resistant Pseudomonas spp. isolated in Japan.</title>
        <authorList>
            <person name="Suzuki M."/>
            <person name="Maehana S."/>
            <person name="Kitasato H."/>
        </authorList>
    </citation>
    <scope>NUCLEOTIDE SEQUENCE</scope>
    <source>
        <strain evidence="1">KAM435</strain>
        <strain evidence="2 4">KAM436</strain>
    </source>
</reference>
<dbReference type="Proteomes" id="UP000887212">
    <property type="component" value="Unassembled WGS sequence"/>
</dbReference>
<evidence type="ECO:0000313" key="2">
    <source>
        <dbReference type="EMBL" id="GIZ95170.1"/>
    </source>
</evidence>
<dbReference type="EMBL" id="BPMT01000033">
    <property type="protein sequence ID" value="GIZ95170.1"/>
    <property type="molecule type" value="Genomic_DNA"/>
</dbReference>
<accession>A0AA37CIM2</accession>
<protein>
    <submittedName>
        <fullName evidence="1">Uncharacterized protein</fullName>
    </submittedName>
</protein>
<gene>
    <name evidence="1" type="ORF">KAM435_41600</name>
    <name evidence="2" type="ORF">KAM436_41380</name>
</gene>
<evidence type="ECO:0000313" key="3">
    <source>
        <dbReference type="Proteomes" id="UP000887212"/>
    </source>
</evidence>
<dbReference type="EMBL" id="BPMS01000036">
    <property type="protein sequence ID" value="GIZ90833.1"/>
    <property type="molecule type" value="Genomic_DNA"/>
</dbReference>
<dbReference type="Gene3D" id="3.30.450.20">
    <property type="entry name" value="PAS domain"/>
    <property type="match status" value="1"/>
</dbReference>
<dbReference type="CDD" id="cd12912">
    <property type="entry name" value="PDC2_MCP_like"/>
    <property type="match status" value="1"/>
</dbReference>
<organism evidence="1 3">
    <name type="scientific">Aquipseudomonas alcaligenes</name>
    <name type="common">Pseudomonas alcaligenes</name>
    <dbReference type="NCBI Taxonomy" id="43263"/>
    <lineage>
        <taxon>Bacteria</taxon>
        <taxon>Pseudomonadati</taxon>
        <taxon>Pseudomonadota</taxon>
        <taxon>Gammaproteobacteria</taxon>
        <taxon>Pseudomonadales</taxon>
        <taxon>Pseudomonadaceae</taxon>
        <taxon>Aquipseudomonas</taxon>
    </lineage>
</organism>
<sequence length="87" mass="9725">MCAPELKRRFTLDTLVGIIDVVDFGGIDHAFLVDHNGQVIFSLDKGQVMTDLKDIYPDRALRIESGIQDATLHGQERIVSFAPVNDR</sequence>
<proteinExistence type="predicted"/>
<evidence type="ECO:0000313" key="4">
    <source>
        <dbReference type="Proteomes" id="UP000887228"/>
    </source>
</evidence>
<dbReference type="Proteomes" id="UP000887228">
    <property type="component" value="Unassembled WGS sequence"/>
</dbReference>
<comment type="caution">
    <text evidence="1">The sequence shown here is derived from an EMBL/GenBank/DDBJ whole genome shotgun (WGS) entry which is preliminary data.</text>
</comment>